<feature type="transmembrane region" description="Helical" evidence="1">
    <location>
        <begin position="322"/>
        <end position="346"/>
    </location>
</feature>
<keyword evidence="2" id="KW-0732">Signal</keyword>
<feature type="transmembrane region" description="Helical" evidence="1">
    <location>
        <begin position="390"/>
        <end position="410"/>
    </location>
</feature>
<feature type="transmembrane region" description="Helical" evidence="1">
    <location>
        <begin position="192"/>
        <end position="212"/>
    </location>
</feature>
<proteinExistence type="predicted"/>
<evidence type="ECO:0000313" key="3">
    <source>
        <dbReference type="EMBL" id="KKP43896.1"/>
    </source>
</evidence>
<name>A0A0F9ZY28_9BACT</name>
<evidence type="ECO:0000313" key="4">
    <source>
        <dbReference type="Proteomes" id="UP000034778"/>
    </source>
</evidence>
<comment type="caution">
    <text evidence="3">The sequence shown here is derived from an EMBL/GenBank/DDBJ whole genome shotgun (WGS) entry which is preliminary data.</text>
</comment>
<dbReference type="AlphaFoldDB" id="A0A0F9ZY28"/>
<keyword evidence="1" id="KW-0472">Membrane</keyword>
<feature type="signal peptide" evidence="2">
    <location>
        <begin position="1"/>
        <end position="27"/>
    </location>
</feature>
<feature type="transmembrane region" description="Helical" evidence="1">
    <location>
        <begin position="224"/>
        <end position="243"/>
    </location>
</feature>
<accession>A0A0F9ZY28</accession>
<feature type="chain" id="PRO_5002530706" description="TrbL/VirB6 plasmid conjugal transfer protein" evidence="2">
    <location>
        <begin position="28"/>
        <end position="584"/>
    </location>
</feature>
<evidence type="ECO:0008006" key="5">
    <source>
        <dbReference type="Google" id="ProtNLM"/>
    </source>
</evidence>
<organism evidence="3 4">
    <name type="scientific">Candidatus Woesebacteria bacterium GW2011_GWB1_33_22</name>
    <dbReference type="NCBI Taxonomy" id="1618566"/>
    <lineage>
        <taxon>Bacteria</taxon>
        <taxon>Candidatus Woeseibacteriota</taxon>
    </lineage>
</organism>
<reference evidence="3 4" key="1">
    <citation type="journal article" date="2015" name="Nature">
        <title>rRNA introns, odd ribosomes, and small enigmatic genomes across a large radiation of phyla.</title>
        <authorList>
            <person name="Brown C.T."/>
            <person name="Hug L.A."/>
            <person name="Thomas B.C."/>
            <person name="Sharon I."/>
            <person name="Castelle C.J."/>
            <person name="Singh A."/>
            <person name="Wilkins M.J."/>
            <person name="Williams K.H."/>
            <person name="Banfield J.F."/>
        </authorList>
    </citation>
    <scope>NUCLEOTIDE SEQUENCE [LARGE SCALE GENOMIC DNA]</scope>
</reference>
<protein>
    <recommendedName>
        <fullName evidence="5">TrbL/VirB6 plasmid conjugal transfer protein</fullName>
    </recommendedName>
</protein>
<keyword evidence="1" id="KW-0812">Transmembrane</keyword>
<gene>
    <name evidence="3" type="ORF">UR35_C0015G0019</name>
</gene>
<evidence type="ECO:0000256" key="2">
    <source>
        <dbReference type="SAM" id="SignalP"/>
    </source>
</evidence>
<feature type="transmembrane region" description="Helical" evidence="1">
    <location>
        <begin position="457"/>
        <end position="480"/>
    </location>
</feature>
<feature type="transmembrane region" description="Helical" evidence="1">
    <location>
        <begin position="249"/>
        <end position="268"/>
    </location>
</feature>
<feature type="transmembrane region" description="Helical" evidence="1">
    <location>
        <begin position="358"/>
        <end position="378"/>
    </location>
</feature>
<evidence type="ECO:0000256" key="1">
    <source>
        <dbReference type="SAM" id="Phobius"/>
    </source>
</evidence>
<feature type="transmembrane region" description="Helical" evidence="1">
    <location>
        <begin position="289"/>
        <end position="316"/>
    </location>
</feature>
<dbReference type="Proteomes" id="UP000034778">
    <property type="component" value="Unassembled WGS sequence"/>
</dbReference>
<dbReference type="EMBL" id="LBOW01000015">
    <property type="protein sequence ID" value="KKP43896.1"/>
    <property type="molecule type" value="Genomic_DNA"/>
</dbReference>
<sequence>MTSLKKITLTLLSSFLILNSVVMPLLAAEPTTSTSSWYNQGFGDWFSKVYDDKISPPSEIFGERYTAAQVQWIVYSLVALPLTLDPESKQLVACFISQMTAGAVNLDTCGQAILDRFNKFDEYFQSLQQSKVNDNSSVLAHMFDYKSRSISGIGYISNLVTNFALVKPVNAQGFGYNALNPVQQFWSGSRNIAYALIVLVVIVFAFMIMFRVKLSPQLVISVQSVLPKVVVALILATFSYAIAGLLIDLMYVIGSLLALLLVLAGFAGDNGQMFGVNGVYYDIFPSNTTGLYFLTHMLMYDLFFLISILIAFIGMIALSPAILAQAIFVIIGILLVIWIFILSIWYTFKATWVLVKTLISIYLSIIVGPIQIVLGAVIPSLGFGSWAKKLFAELLTFPVTAMFMFFAWKLMWASFGFTIRAVLSQNFVALLTEKIVLWSGGDPSTLLPVQGLWAPEIIGFSESVSGIILLLMSFTMITLIPKAVDIMKMLIMGEKFAFGTAIGEAMGPLKWAGGQAYNQTGAREAMELGQVIRKTRIMNKYIGEGTRGGRLLERFIGGDPDAARGGIKKSIENYEKRLGYENDK</sequence>
<keyword evidence="1" id="KW-1133">Transmembrane helix</keyword>